<keyword evidence="3" id="KW-1185">Reference proteome</keyword>
<dbReference type="EMBL" id="KN839888">
    <property type="protein sequence ID" value="KIJ59425.1"/>
    <property type="molecule type" value="Genomic_DNA"/>
</dbReference>
<feature type="transmembrane region" description="Helical" evidence="1">
    <location>
        <begin position="168"/>
        <end position="190"/>
    </location>
</feature>
<sequence>MSFNITGTYFILGQTGTYLEFTDTSSSTNLTTWHFTGGPEQQWILTPAAGPTSSTPVYTVKNVKYNTYISYPTTGNPDVYVTQSSAAYDWFVETYGNGYAFASDPSFGSAWNVDDAYSDDNNPVIMYRCCDTWTLSAVSATSSSISGSPAPTSPTGSVAATTKPNVRLIVGLSVGLGGALFIVIVCLVIFRRKLSCSCKRAKLIDSL</sequence>
<dbReference type="SUPFAM" id="SSF50370">
    <property type="entry name" value="Ricin B-like lectins"/>
    <property type="match status" value="1"/>
</dbReference>
<keyword evidence="1" id="KW-1133">Transmembrane helix</keyword>
<proteinExistence type="predicted"/>
<dbReference type="AlphaFoldDB" id="A0A0C9VP22"/>
<dbReference type="InterPro" id="IPR035992">
    <property type="entry name" value="Ricin_B-like_lectins"/>
</dbReference>
<evidence type="ECO:0008006" key="4">
    <source>
        <dbReference type="Google" id="ProtNLM"/>
    </source>
</evidence>
<dbReference type="Gene3D" id="2.80.10.50">
    <property type="match status" value="1"/>
</dbReference>
<evidence type="ECO:0000313" key="3">
    <source>
        <dbReference type="Proteomes" id="UP000053820"/>
    </source>
</evidence>
<name>A0A0C9VP22_9AGAM</name>
<accession>A0A0C9VP22</accession>
<keyword evidence="1" id="KW-0812">Transmembrane</keyword>
<gene>
    <name evidence="2" type="ORF">HYDPIDRAFT_118520</name>
</gene>
<evidence type="ECO:0000256" key="1">
    <source>
        <dbReference type="SAM" id="Phobius"/>
    </source>
</evidence>
<dbReference type="Proteomes" id="UP000053820">
    <property type="component" value="Unassembled WGS sequence"/>
</dbReference>
<reference evidence="2 3" key="1">
    <citation type="submission" date="2014-04" db="EMBL/GenBank/DDBJ databases">
        <title>Evolutionary Origins and Diversification of the Mycorrhizal Mutualists.</title>
        <authorList>
            <consortium name="DOE Joint Genome Institute"/>
            <consortium name="Mycorrhizal Genomics Consortium"/>
            <person name="Kohler A."/>
            <person name="Kuo A."/>
            <person name="Nagy L.G."/>
            <person name="Floudas D."/>
            <person name="Copeland A."/>
            <person name="Barry K.W."/>
            <person name="Cichocki N."/>
            <person name="Veneault-Fourrey C."/>
            <person name="LaButti K."/>
            <person name="Lindquist E.A."/>
            <person name="Lipzen A."/>
            <person name="Lundell T."/>
            <person name="Morin E."/>
            <person name="Murat C."/>
            <person name="Riley R."/>
            <person name="Ohm R."/>
            <person name="Sun H."/>
            <person name="Tunlid A."/>
            <person name="Henrissat B."/>
            <person name="Grigoriev I.V."/>
            <person name="Hibbett D.S."/>
            <person name="Martin F."/>
        </authorList>
    </citation>
    <scope>NUCLEOTIDE SEQUENCE [LARGE SCALE GENOMIC DNA]</scope>
    <source>
        <strain evidence="2 3">MD-312</strain>
    </source>
</reference>
<protein>
    <recommendedName>
        <fullName evidence="4">Ricin B lectin domain-containing protein</fullName>
    </recommendedName>
</protein>
<dbReference type="HOGENOM" id="CLU_1326528_0_0_1"/>
<organism evidence="2 3">
    <name type="scientific">Hydnomerulius pinastri MD-312</name>
    <dbReference type="NCBI Taxonomy" id="994086"/>
    <lineage>
        <taxon>Eukaryota</taxon>
        <taxon>Fungi</taxon>
        <taxon>Dikarya</taxon>
        <taxon>Basidiomycota</taxon>
        <taxon>Agaricomycotina</taxon>
        <taxon>Agaricomycetes</taxon>
        <taxon>Agaricomycetidae</taxon>
        <taxon>Boletales</taxon>
        <taxon>Boletales incertae sedis</taxon>
        <taxon>Leucogyrophana</taxon>
    </lineage>
</organism>
<dbReference type="OrthoDB" id="3255849at2759"/>
<evidence type="ECO:0000313" key="2">
    <source>
        <dbReference type="EMBL" id="KIJ59425.1"/>
    </source>
</evidence>
<keyword evidence="1" id="KW-0472">Membrane</keyword>